<dbReference type="EMBL" id="JWZT01002364">
    <property type="protein sequence ID" value="KII69579.1"/>
    <property type="molecule type" value="Genomic_DNA"/>
</dbReference>
<keyword evidence="2" id="KW-1185">Reference proteome</keyword>
<dbReference type="AlphaFoldDB" id="A0A0C2IW48"/>
<name>A0A0C2IW48_THEKT</name>
<evidence type="ECO:0000313" key="1">
    <source>
        <dbReference type="EMBL" id="KII69579.1"/>
    </source>
</evidence>
<evidence type="ECO:0000313" key="2">
    <source>
        <dbReference type="Proteomes" id="UP000031668"/>
    </source>
</evidence>
<proteinExistence type="predicted"/>
<sequence length="160" mass="18847">MEYQENLINQRERCFICYDLRGRRSNQRISNEVSCFIVAFGHSPFFCRNTSIPEPALNKFSKWKLTIGQGNPSNAEQLFDLIERVSNNITYADCMGFDRYIQNIDYFHPYGKCFQKLTRSIEAVWDEQKLVRYSYGAINDEYDAGFASNIVKDDDWYLEP</sequence>
<organism evidence="1 2">
    <name type="scientific">Thelohanellus kitauei</name>
    <name type="common">Myxosporean</name>
    <dbReference type="NCBI Taxonomy" id="669202"/>
    <lineage>
        <taxon>Eukaryota</taxon>
        <taxon>Metazoa</taxon>
        <taxon>Cnidaria</taxon>
        <taxon>Myxozoa</taxon>
        <taxon>Myxosporea</taxon>
        <taxon>Bivalvulida</taxon>
        <taxon>Platysporina</taxon>
        <taxon>Myxobolidae</taxon>
        <taxon>Thelohanellus</taxon>
    </lineage>
</organism>
<gene>
    <name evidence="1" type="ORF">RF11_01204</name>
</gene>
<protein>
    <submittedName>
        <fullName evidence="1">Uncharacterized protein</fullName>
    </submittedName>
</protein>
<dbReference type="Proteomes" id="UP000031668">
    <property type="component" value="Unassembled WGS sequence"/>
</dbReference>
<reference evidence="1 2" key="1">
    <citation type="journal article" date="2014" name="Genome Biol. Evol.">
        <title>The genome of the myxosporean Thelohanellus kitauei shows adaptations to nutrient acquisition within its fish host.</title>
        <authorList>
            <person name="Yang Y."/>
            <person name="Xiong J."/>
            <person name="Zhou Z."/>
            <person name="Huo F."/>
            <person name="Miao W."/>
            <person name="Ran C."/>
            <person name="Liu Y."/>
            <person name="Zhang J."/>
            <person name="Feng J."/>
            <person name="Wang M."/>
            <person name="Wang M."/>
            <person name="Wang L."/>
            <person name="Yao B."/>
        </authorList>
    </citation>
    <scope>NUCLEOTIDE SEQUENCE [LARGE SCALE GENOMIC DNA]</scope>
    <source>
        <strain evidence="1">Wuqing</strain>
    </source>
</reference>
<comment type="caution">
    <text evidence="1">The sequence shown here is derived from an EMBL/GenBank/DDBJ whole genome shotgun (WGS) entry which is preliminary data.</text>
</comment>
<accession>A0A0C2IW48</accession>